<dbReference type="EMBL" id="SNSC02000021">
    <property type="protein sequence ID" value="TID15175.1"/>
    <property type="molecule type" value="Genomic_DNA"/>
</dbReference>
<feature type="chain" id="PRO_5021493604" evidence="1">
    <location>
        <begin position="17"/>
        <end position="186"/>
    </location>
</feature>
<dbReference type="InterPro" id="IPR053257">
    <property type="entry name" value="Cu-only_SOD"/>
</dbReference>
<dbReference type="STRING" id="86259.A0A4Z1NQ91"/>
<keyword evidence="1" id="KW-0732">Signal</keyword>
<keyword evidence="4" id="KW-1185">Reference proteome</keyword>
<dbReference type="GO" id="GO:0006801">
    <property type="term" value="P:superoxide metabolic process"/>
    <property type="evidence" value="ECO:0007669"/>
    <property type="project" value="InterPro"/>
</dbReference>
<name>A0A4Z1NQ91_9PEZI</name>
<dbReference type="PANTHER" id="PTHR20910:SF1">
    <property type="entry name" value="SUPEROXIDE DISMUTASE COPPER_ZINC BINDING DOMAIN-CONTAINING PROTEIN"/>
    <property type="match status" value="1"/>
</dbReference>
<dbReference type="AlphaFoldDB" id="A0A4Z1NQ91"/>
<dbReference type="GO" id="GO:0046872">
    <property type="term" value="F:metal ion binding"/>
    <property type="evidence" value="ECO:0007669"/>
    <property type="project" value="InterPro"/>
</dbReference>
<sequence>MRTSAILLFCTALASAEVKMCPLGPAAAAAPMIPGNPPGATYKAHLKKGSATGTVTLSSACMGVNVELKLKLPKEGAPFMYHIHDKPVPMVIIKDGNCTGTAAHFDPYAISANCMCDKAKKEFCQIGDLSGKAGNITVGGEVNTSFNDMFVSLKPGDKAFVGDKSVVVHSFDNKRIACANLMQSKM</sequence>
<evidence type="ECO:0000313" key="4">
    <source>
        <dbReference type="Proteomes" id="UP000298493"/>
    </source>
</evidence>
<dbReference type="Pfam" id="PF00080">
    <property type="entry name" value="Sod_Cu"/>
    <property type="match status" value="1"/>
</dbReference>
<dbReference type="Proteomes" id="UP000298493">
    <property type="component" value="Unassembled WGS sequence"/>
</dbReference>
<evidence type="ECO:0000256" key="1">
    <source>
        <dbReference type="SAM" id="SignalP"/>
    </source>
</evidence>
<comment type="caution">
    <text evidence="3">The sequence shown here is derived from an EMBL/GenBank/DDBJ whole genome shotgun (WGS) entry which is preliminary data.</text>
</comment>
<dbReference type="InterPro" id="IPR001424">
    <property type="entry name" value="SOD_Cu_Zn_dom"/>
</dbReference>
<reference evidence="3 4" key="1">
    <citation type="submission" date="2019-04" db="EMBL/GenBank/DDBJ databases">
        <title>High contiguity whole genome sequence and gene annotation resource for two Venturia nashicola isolates.</title>
        <authorList>
            <person name="Prokchorchik M."/>
            <person name="Won K."/>
            <person name="Lee Y."/>
            <person name="Choi E.D."/>
            <person name="Segonzac C."/>
            <person name="Sohn K.H."/>
        </authorList>
    </citation>
    <scope>NUCLEOTIDE SEQUENCE [LARGE SCALE GENOMIC DNA]</scope>
    <source>
        <strain evidence="3 4">PRI2</strain>
    </source>
</reference>
<evidence type="ECO:0000259" key="2">
    <source>
        <dbReference type="Pfam" id="PF00080"/>
    </source>
</evidence>
<organism evidence="3 4">
    <name type="scientific">Venturia nashicola</name>
    <dbReference type="NCBI Taxonomy" id="86259"/>
    <lineage>
        <taxon>Eukaryota</taxon>
        <taxon>Fungi</taxon>
        <taxon>Dikarya</taxon>
        <taxon>Ascomycota</taxon>
        <taxon>Pezizomycotina</taxon>
        <taxon>Dothideomycetes</taxon>
        <taxon>Pleosporomycetidae</taxon>
        <taxon>Venturiales</taxon>
        <taxon>Venturiaceae</taxon>
        <taxon>Venturia</taxon>
    </lineage>
</organism>
<dbReference type="PANTHER" id="PTHR20910">
    <property type="entry name" value="AGAP001623-PA"/>
    <property type="match status" value="1"/>
</dbReference>
<evidence type="ECO:0000313" key="3">
    <source>
        <dbReference type="EMBL" id="TID15175.1"/>
    </source>
</evidence>
<dbReference type="Gene3D" id="2.60.40.200">
    <property type="entry name" value="Superoxide dismutase, copper/zinc binding domain"/>
    <property type="match status" value="1"/>
</dbReference>
<dbReference type="InterPro" id="IPR036423">
    <property type="entry name" value="SOD-like_Cu/Zn_dom_sf"/>
</dbReference>
<dbReference type="SUPFAM" id="SSF49329">
    <property type="entry name" value="Cu,Zn superoxide dismutase-like"/>
    <property type="match status" value="1"/>
</dbReference>
<accession>A0A4Z1NQ91</accession>
<feature type="domain" description="Superoxide dismutase copper/zinc binding" evidence="2">
    <location>
        <begin position="52"/>
        <end position="172"/>
    </location>
</feature>
<feature type="signal peptide" evidence="1">
    <location>
        <begin position="1"/>
        <end position="16"/>
    </location>
</feature>
<protein>
    <submittedName>
        <fullName evidence="3">Metal ion binding</fullName>
    </submittedName>
</protein>
<gene>
    <name evidence="3" type="ORF">E6O75_ATG08428</name>
</gene>
<dbReference type="OrthoDB" id="159229at2759"/>
<proteinExistence type="predicted"/>